<accession>A0A1F5H3Z9</accession>
<dbReference type="Proteomes" id="UP000176740">
    <property type="component" value="Unassembled WGS sequence"/>
</dbReference>
<evidence type="ECO:0008006" key="3">
    <source>
        <dbReference type="Google" id="ProtNLM"/>
    </source>
</evidence>
<dbReference type="STRING" id="1797725.A3A49_00700"/>
<evidence type="ECO:0000313" key="1">
    <source>
        <dbReference type="EMBL" id="OGD98818.1"/>
    </source>
</evidence>
<proteinExistence type="predicted"/>
<evidence type="ECO:0000313" key="2">
    <source>
        <dbReference type="Proteomes" id="UP000176740"/>
    </source>
</evidence>
<name>A0A1F5H3Z9_9BACT</name>
<reference evidence="1 2" key="1">
    <citation type="journal article" date="2016" name="Nat. Commun.">
        <title>Thousands of microbial genomes shed light on interconnected biogeochemical processes in an aquifer system.</title>
        <authorList>
            <person name="Anantharaman K."/>
            <person name="Brown C.T."/>
            <person name="Hug L.A."/>
            <person name="Sharon I."/>
            <person name="Castelle C.J."/>
            <person name="Probst A.J."/>
            <person name="Thomas B.C."/>
            <person name="Singh A."/>
            <person name="Wilkins M.J."/>
            <person name="Karaoz U."/>
            <person name="Brodie E.L."/>
            <person name="Williams K.H."/>
            <person name="Hubbard S.S."/>
            <person name="Banfield J.F."/>
        </authorList>
    </citation>
    <scope>NUCLEOTIDE SEQUENCE [LARGE SCALE GENOMIC DNA]</scope>
</reference>
<sequence length="258" mass="27939">MKSGQILILVLLIVVVALAIGLSVASRNIINLRTSTQIDQSQRAFSAAEGGIEKVLSRLPENIGESTVQVGDLKAKVNVVASNIYKRSISLGDVGQILLEGATGGEIKIEWAELQTSEVEDTKGGPASIEVLQVYGEDSNQQTRWYFGGKFPRSGEDLYSEKSLGHKSCLSSEYWGCVILGIQKPSPKILRIKPFWASTTVKVSGVDSGALSLQSFDITSTSTTDWGITRKVQVTRTALPQLPAIFDYVLYSEGDIVK</sequence>
<gene>
    <name evidence="1" type="ORF">A3A49_00700</name>
</gene>
<dbReference type="AlphaFoldDB" id="A0A1F5H3Z9"/>
<comment type="caution">
    <text evidence="1">The sequence shown here is derived from an EMBL/GenBank/DDBJ whole genome shotgun (WGS) entry which is preliminary data.</text>
</comment>
<organism evidence="1 2">
    <name type="scientific">Candidatus Curtissbacteria bacterium RIFCSPLOWO2_01_FULL_38_11b</name>
    <dbReference type="NCBI Taxonomy" id="1797725"/>
    <lineage>
        <taxon>Bacteria</taxon>
        <taxon>Candidatus Curtissiibacteriota</taxon>
    </lineage>
</organism>
<dbReference type="EMBL" id="MFBO01000004">
    <property type="protein sequence ID" value="OGD98818.1"/>
    <property type="molecule type" value="Genomic_DNA"/>
</dbReference>
<protein>
    <recommendedName>
        <fullName evidence="3">Type 4 fimbrial biogenesis protein PilX N-terminal domain-containing protein</fullName>
    </recommendedName>
</protein>